<dbReference type="RefSeq" id="WP_009849461.1">
    <property type="nucleotide sequence ID" value="NZ_DS022294.1"/>
</dbReference>
<dbReference type="PIRSF" id="PIRSF029811">
    <property type="entry name" value="UCP029811"/>
    <property type="match status" value="1"/>
</dbReference>
<dbReference type="eggNOG" id="COG2353">
    <property type="taxonomic scope" value="Bacteria"/>
</dbReference>
<gene>
    <name evidence="3" type="ORF">SPV1_09709</name>
</gene>
<evidence type="ECO:0000313" key="4">
    <source>
        <dbReference type="Proteomes" id="UP000005297"/>
    </source>
</evidence>
<dbReference type="Pfam" id="PF04264">
    <property type="entry name" value="YceI"/>
    <property type="match status" value="1"/>
</dbReference>
<dbReference type="EMBL" id="AATS01000022">
    <property type="protein sequence ID" value="EAU53484.1"/>
    <property type="molecule type" value="Genomic_DNA"/>
</dbReference>
<dbReference type="Proteomes" id="UP000005297">
    <property type="component" value="Unassembled WGS sequence"/>
</dbReference>
<dbReference type="OrthoDB" id="9793816at2"/>
<dbReference type="InterPro" id="IPR007372">
    <property type="entry name" value="Lipid/polyisoprenoid-bd_YceI"/>
</dbReference>
<feature type="domain" description="Lipid/polyisoprenoid-binding YceI-like" evidence="2">
    <location>
        <begin position="20"/>
        <end position="188"/>
    </location>
</feature>
<sequence length="189" mass="20130">MKKIVMLCMLCMPVCGWAADWSLDGNQSTLNFVSVKKGAVGEVHHFNGLQGSIDDGQAKISVDLSSVETGVAIRNERMQSMLFDVSHFATATITADISRLKVAALKPGETLSADLPLTLDLHGMRKDMHADVTVVALADGSLLVSSRAPVIVKAADFGLDAGIEALREVAKLPSIATAVPVTFQLHFSR</sequence>
<dbReference type="STRING" id="314344.AL013_12890"/>
<dbReference type="SUPFAM" id="SSF101874">
    <property type="entry name" value="YceI-like"/>
    <property type="match status" value="1"/>
</dbReference>
<organism evidence="3 4">
    <name type="scientific">Mariprofundus ferrooxydans PV-1</name>
    <dbReference type="NCBI Taxonomy" id="314345"/>
    <lineage>
        <taxon>Bacteria</taxon>
        <taxon>Pseudomonadati</taxon>
        <taxon>Pseudomonadota</taxon>
        <taxon>Candidatius Mariprofundia</taxon>
        <taxon>Mariprofundales</taxon>
        <taxon>Mariprofundaceae</taxon>
        <taxon>Mariprofundus</taxon>
    </lineage>
</organism>
<proteinExistence type="predicted"/>
<feature type="chain" id="PRO_5004171442" description="Lipid/polyisoprenoid-binding YceI-like domain-containing protein" evidence="1">
    <location>
        <begin position="19"/>
        <end position="189"/>
    </location>
</feature>
<dbReference type="HOGENOM" id="CLU_102556_0_0_0"/>
<dbReference type="InParanoid" id="Q0EW71"/>
<evidence type="ECO:0000259" key="2">
    <source>
        <dbReference type="SMART" id="SM00867"/>
    </source>
</evidence>
<accession>Q0EW71</accession>
<dbReference type="SMART" id="SM00867">
    <property type="entry name" value="YceI"/>
    <property type="match status" value="1"/>
</dbReference>
<keyword evidence="1" id="KW-0732">Signal</keyword>
<reference evidence="3 4" key="1">
    <citation type="submission" date="2006-09" db="EMBL/GenBank/DDBJ databases">
        <authorList>
            <person name="Emerson D."/>
            <person name="Ferriera S."/>
            <person name="Johnson J."/>
            <person name="Kravitz S."/>
            <person name="Halpern A."/>
            <person name="Remington K."/>
            <person name="Beeson K."/>
            <person name="Tran B."/>
            <person name="Rogers Y.-H."/>
            <person name="Friedman R."/>
            <person name="Venter J.C."/>
        </authorList>
    </citation>
    <scope>NUCLEOTIDE SEQUENCE [LARGE SCALE GENOMIC DNA]</scope>
    <source>
        <strain evidence="3 4">PV-1</strain>
    </source>
</reference>
<dbReference type="PANTHER" id="PTHR34406">
    <property type="entry name" value="PROTEIN YCEI"/>
    <property type="match status" value="1"/>
</dbReference>
<comment type="caution">
    <text evidence="3">The sequence shown here is derived from an EMBL/GenBank/DDBJ whole genome shotgun (WGS) entry which is preliminary data.</text>
</comment>
<name>Q0EW71_9PROT</name>
<evidence type="ECO:0000313" key="3">
    <source>
        <dbReference type="EMBL" id="EAU53484.1"/>
    </source>
</evidence>
<dbReference type="AlphaFoldDB" id="Q0EW71"/>
<dbReference type="PANTHER" id="PTHR34406:SF1">
    <property type="entry name" value="PROTEIN YCEI"/>
    <property type="match status" value="1"/>
</dbReference>
<evidence type="ECO:0000256" key="1">
    <source>
        <dbReference type="SAM" id="SignalP"/>
    </source>
</evidence>
<dbReference type="InterPro" id="IPR027016">
    <property type="entry name" value="UCP029811"/>
</dbReference>
<dbReference type="Gene3D" id="2.40.128.110">
    <property type="entry name" value="Lipid/polyisoprenoid-binding, YceI-like"/>
    <property type="match status" value="1"/>
</dbReference>
<dbReference type="InterPro" id="IPR036761">
    <property type="entry name" value="TTHA0802/YceI-like_sf"/>
</dbReference>
<keyword evidence="4" id="KW-1185">Reference proteome</keyword>
<feature type="signal peptide" evidence="1">
    <location>
        <begin position="1"/>
        <end position="18"/>
    </location>
</feature>
<protein>
    <recommendedName>
        <fullName evidence="2">Lipid/polyisoprenoid-binding YceI-like domain-containing protein</fullName>
    </recommendedName>
</protein>